<dbReference type="InterPro" id="IPR008158">
    <property type="entry name" value="Translocase_Sec61-g"/>
</dbReference>
<protein>
    <recommendedName>
        <fullName evidence="8">Protein translocase subunit SecE</fullName>
    </recommendedName>
    <alternativeName>
        <fullName evidence="8">Protein transport protein Sec61 gamma subunit homolog</fullName>
    </alternativeName>
</protein>
<dbReference type="GO" id="GO:0008320">
    <property type="term" value="F:protein transmembrane transporter activity"/>
    <property type="evidence" value="ECO:0007669"/>
    <property type="project" value="UniProtKB-UniRule"/>
</dbReference>
<dbReference type="SUPFAM" id="SSF103456">
    <property type="entry name" value="Preprotein translocase SecE subunit"/>
    <property type="match status" value="1"/>
</dbReference>
<evidence type="ECO:0000256" key="8">
    <source>
        <dbReference type="HAMAP-Rule" id="MF_00422"/>
    </source>
</evidence>
<reference evidence="9" key="1">
    <citation type="journal article" date="2020" name="mSystems">
        <title>Genome- and Community-Level Interaction Insights into Carbon Utilization and Element Cycling Functions of Hydrothermarchaeota in Hydrothermal Sediment.</title>
        <authorList>
            <person name="Zhou Z."/>
            <person name="Liu Y."/>
            <person name="Xu W."/>
            <person name="Pan J."/>
            <person name="Luo Z.H."/>
            <person name="Li M."/>
        </authorList>
    </citation>
    <scope>NUCLEOTIDE SEQUENCE [LARGE SCALE GENOMIC DNA]</scope>
    <source>
        <strain evidence="9">HyVt-151</strain>
    </source>
</reference>
<dbReference type="GO" id="GO:0009306">
    <property type="term" value="P:protein secretion"/>
    <property type="evidence" value="ECO:0007669"/>
    <property type="project" value="UniProtKB-UniRule"/>
</dbReference>
<comment type="similarity">
    <text evidence="8">Belongs to the SecE/SEC61-gamma family.</text>
</comment>
<evidence type="ECO:0000256" key="6">
    <source>
        <dbReference type="ARBA" id="ARBA00023136"/>
    </source>
</evidence>
<keyword evidence="5 8" id="KW-0811">Translocation</keyword>
<dbReference type="GO" id="GO:0005886">
    <property type="term" value="C:plasma membrane"/>
    <property type="evidence" value="ECO:0007669"/>
    <property type="project" value="UniProtKB-SubCell"/>
</dbReference>
<organism evidence="9">
    <name type="scientific">Thermococcus litoralis</name>
    <dbReference type="NCBI Taxonomy" id="2265"/>
    <lineage>
        <taxon>Archaea</taxon>
        <taxon>Methanobacteriati</taxon>
        <taxon>Methanobacteriota</taxon>
        <taxon>Thermococci</taxon>
        <taxon>Thermococcales</taxon>
        <taxon>Thermococcaceae</taxon>
        <taxon>Thermococcus</taxon>
    </lineage>
</organism>
<keyword evidence="2 8" id="KW-0812">Transmembrane</keyword>
<feature type="transmembrane region" description="Helical" evidence="8">
    <location>
        <begin position="33"/>
        <end position="59"/>
    </location>
</feature>
<evidence type="ECO:0000256" key="5">
    <source>
        <dbReference type="ARBA" id="ARBA00023010"/>
    </source>
</evidence>
<proteinExistence type="inferred from homology"/>
<gene>
    <name evidence="8" type="primary">secE</name>
    <name evidence="9" type="ORF">ENF72_03455</name>
</gene>
<keyword evidence="8" id="KW-1003">Cell membrane</keyword>
<keyword evidence="1 8" id="KW-0813">Transport</keyword>
<dbReference type="PROSITE" id="PS01067">
    <property type="entry name" value="SECE_SEC61G"/>
    <property type="match status" value="1"/>
</dbReference>
<name>A0A7C0Y6T9_THELI</name>
<dbReference type="Pfam" id="PF00584">
    <property type="entry name" value="SecE"/>
    <property type="match status" value="1"/>
</dbReference>
<evidence type="ECO:0000313" key="9">
    <source>
        <dbReference type="EMBL" id="HDD31665.1"/>
    </source>
</evidence>
<comment type="subunit">
    <text evidence="8">Component of the Sec protein translocase complex. Heterotrimer consisting of SecY (alpha), SecG (beta) and SecE (gamma) subunits. The heterotrimers can form oligomers, although 1 heterotrimer is thought to be able to translocate proteins. Interacts with the ribosome. May interact with SecDF, and other proteins may be involved.</text>
</comment>
<dbReference type="EMBL" id="DQYG01000149">
    <property type="protein sequence ID" value="HDD31665.1"/>
    <property type="molecule type" value="Genomic_DNA"/>
</dbReference>
<dbReference type="GO" id="GO:0012505">
    <property type="term" value="C:endomembrane system"/>
    <property type="evidence" value="ECO:0007669"/>
    <property type="project" value="UniProtKB-SubCell"/>
</dbReference>
<dbReference type="InterPro" id="IPR001901">
    <property type="entry name" value="Translocase_SecE/Sec61-g"/>
</dbReference>
<comment type="function">
    <text evidence="8">Essential subunit of the Sec protein translocation channel SecYEG. Clamps together the 2 halves of SecY. May contact the channel plug during translocation.</text>
</comment>
<keyword evidence="3 8" id="KW-0653">Protein transport</keyword>
<sequence>MAESYTEKFKNFISESKRVFLVTKKPSWKEYKLAAKITGIGIILIGLIGMLIHIIGALMEGGA</sequence>
<accession>A0A7C0Y6T9</accession>
<keyword evidence="4 8" id="KW-1133">Transmembrane helix</keyword>
<dbReference type="GO" id="GO:0065002">
    <property type="term" value="P:intracellular protein transmembrane transport"/>
    <property type="evidence" value="ECO:0007669"/>
    <property type="project" value="UniProtKB-UniRule"/>
</dbReference>
<comment type="caution">
    <text evidence="9">The sequence shown here is derived from an EMBL/GenBank/DDBJ whole genome shotgun (WGS) entry which is preliminary data.</text>
</comment>
<dbReference type="GO" id="GO:0006605">
    <property type="term" value="P:protein targeting"/>
    <property type="evidence" value="ECO:0007669"/>
    <property type="project" value="UniProtKB-UniRule"/>
</dbReference>
<dbReference type="HAMAP" id="MF_00422">
    <property type="entry name" value="SecE"/>
    <property type="match status" value="1"/>
</dbReference>
<evidence type="ECO:0000256" key="4">
    <source>
        <dbReference type="ARBA" id="ARBA00022989"/>
    </source>
</evidence>
<dbReference type="Proteomes" id="UP000886210">
    <property type="component" value="Unassembled WGS sequence"/>
</dbReference>
<comment type="subcellular location">
    <subcellularLocation>
        <location evidence="8">Cell membrane</location>
        <topology evidence="8">Single-pass membrane protein</topology>
    </subcellularLocation>
    <subcellularLocation>
        <location evidence="7">Endomembrane system</location>
        <topology evidence="7">Single-pass membrane protein</topology>
    </subcellularLocation>
</comment>
<dbReference type="AlphaFoldDB" id="A0A7C0Y6T9"/>
<evidence type="ECO:0000256" key="7">
    <source>
        <dbReference type="ARBA" id="ARBA00037847"/>
    </source>
</evidence>
<dbReference type="NCBIfam" id="TIGR00327">
    <property type="entry name" value="secE_euk_arch"/>
    <property type="match status" value="1"/>
</dbReference>
<evidence type="ECO:0000256" key="1">
    <source>
        <dbReference type="ARBA" id="ARBA00022448"/>
    </source>
</evidence>
<dbReference type="Gene3D" id="1.20.5.820">
    <property type="entry name" value="Preprotein translocase SecE subunit"/>
    <property type="match status" value="1"/>
</dbReference>
<dbReference type="NCBIfam" id="NF006909">
    <property type="entry name" value="PRK09400.1-4"/>
    <property type="match status" value="1"/>
</dbReference>
<dbReference type="InterPro" id="IPR023391">
    <property type="entry name" value="Prot_translocase_SecE_dom_sf"/>
</dbReference>
<evidence type="ECO:0000256" key="3">
    <source>
        <dbReference type="ARBA" id="ARBA00022927"/>
    </source>
</evidence>
<keyword evidence="6 8" id="KW-0472">Membrane</keyword>
<evidence type="ECO:0000256" key="2">
    <source>
        <dbReference type="ARBA" id="ARBA00022692"/>
    </source>
</evidence>